<keyword evidence="6" id="KW-1185">Reference proteome</keyword>
<dbReference type="PANTHER" id="PTHR43877">
    <property type="entry name" value="AMINOALKYLPHOSPHONATE N-ACETYLTRANSFERASE-RELATED-RELATED"/>
    <property type="match status" value="1"/>
</dbReference>
<evidence type="ECO:0000313" key="6">
    <source>
        <dbReference type="Proteomes" id="UP000597761"/>
    </source>
</evidence>
<dbReference type="CDD" id="cd04301">
    <property type="entry name" value="NAT_SF"/>
    <property type="match status" value="1"/>
</dbReference>
<dbReference type="PROSITE" id="PS51186">
    <property type="entry name" value="GNAT"/>
    <property type="match status" value="1"/>
</dbReference>
<dbReference type="Gene3D" id="3.40.630.30">
    <property type="match status" value="1"/>
</dbReference>
<feature type="compositionally biased region" description="Pro residues" evidence="3">
    <location>
        <begin position="169"/>
        <end position="178"/>
    </location>
</feature>
<proteinExistence type="predicted"/>
<feature type="region of interest" description="Disordered" evidence="3">
    <location>
        <begin position="165"/>
        <end position="184"/>
    </location>
</feature>
<dbReference type="InterPro" id="IPR000182">
    <property type="entry name" value="GNAT_dom"/>
</dbReference>
<evidence type="ECO:0000256" key="1">
    <source>
        <dbReference type="ARBA" id="ARBA00022679"/>
    </source>
</evidence>
<dbReference type="RefSeq" id="WP_188665779.1">
    <property type="nucleotide sequence ID" value="NZ_BMJI01000001.1"/>
</dbReference>
<comment type="caution">
    <text evidence="5">The sequence shown here is derived from an EMBL/GenBank/DDBJ whole genome shotgun (WGS) entry which is preliminary data.</text>
</comment>
<accession>A0ABQ1NMR6</accession>
<dbReference type="InterPro" id="IPR050832">
    <property type="entry name" value="Bact_Acetyltransf"/>
</dbReference>
<sequence length="184" mass="20043">MSSTRPDALSATVTPVYLAASDPRAATMIADLADVYGALYGPGAHDEMTRYPADLFDPPQGAFMLLMHDDVAVAGGAFMSHSAGTAEFKRIWTHADHRRQGLSRRVLAELESEAARRGYVRVFLTTGPRQPEAIALYRSTGYTPLFDVHADPERIGLHSFEKMIGSPPADQPLPPITPPVLRLD</sequence>
<keyword evidence="2" id="KW-0012">Acyltransferase</keyword>
<dbReference type="SUPFAM" id="SSF55729">
    <property type="entry name" value="Acyl-CoA N-acyltransferases (Nat)"/>
    <property type="match status" value="1"/>
</dbReference>
<dbReference type="EMBL" id="BMJI01000001">
    <property type="protein sequence ID" value="GGC81017.1"/>
    <property type="molecule type" value="Genomic_DNA"/>
</dbReference>
<feature type="domain" description="N-acetyltransferase" evidence="4">
    <location>
        <begin position="21"/>
        <end position="158"/>
    </location>
</feature>
<dbReference type="InterPro" id="IPR016181">
    <property type="entry name" value="Acyl_CoA_acyltransferase"/>
</dbReference>
<protein>
    <submittedName>
        <fullName evidence="5">N-acetyltransferase</fullName>
    </submittedName>
</protein>
<organism evidence="5 6">
    <name type="scientific">Tersicoccus solisilvae</name>
    <dbReference type="NCBI Taxonomy" id="1882339"/>
    <lineage>
        <taxon>Bacteria</taxon>
        <taxon>Bacillati</taxon>
        <taxon>Actinomycetota</taxon>
        <taxon>Actinomycetes</taxon>
        <taxon>Micrococcales</taxon>
        <taxon>Micrococcaceae</taxon>
        <taxon>Tersicoccus</taxon>
    </lineage>
</organism>
<name>A0ABQ1NMR6_9MICC</name>
<evidence type="ECO:0000313" key="5">
    <source>
        <dbReference type="EMBL" id="GGC81017.1"/>
    </source>
</evidence>
<dbReference type="Pfam" id="PF00583">
    <property type="entry name" value="Acetyltransf_1"/>
    <property type="match status" value="1"/>
</dbReference>
<evidence type="ECO:0000256" key="2">
    <source>
        <dbReference type="ARBA" id="ARBA00023315"/>
    </source>
</evidence>
<gene>
    <name evidence="5" type="ORF">GCM10011512_04730</name>
</gene>
<evidence type="ECO:0000256" key="3">
    <source>
        <dbReference type="SAM" id="MobiDB-lite"/>
    </source>
</evidence>
<dbReference type="PANTHER" id="PTHR43877:SF2">
    <property type="entry name" value="AMINOALKYLPHOSPHONATE N-ACETYLTRANSFERASE-RELATED"/>
    <property type="match status" value="1"/>
</dbReference>
<evidence type="ECO:0000259" key="4">
    <source>
        <dbReference type="PROSITE" id="PS51186"/>
    </source>
</evidence>
<dbReference type="Proteomes" id="UP000597761">
    <property type="component" value="Unassembled WGS sequence"/>
</dbReference>
<keyword evidence="1" id="KW-0808">Transferase</keyword>
<reference evidence="6" key="1">
    <citation type="journal article" date="2019" name="Int. J. Syst. Evol. Microbiol.">
        <title>The Global Catalogue of Microorganisms (GCM) 10K type strain sequencing project: providing services to taxonomists for standard genome sequencing and annotation.</title>
        <authorList>
            <consortium name="The Broad Institute Genomics Platform"/>
            <consortium name="The Broad Institute Genome Sequencing Center for Infectious Disease"/>
            <person name="Wu L."/>
            <person name="Ma J."/>
        </authorList>
    </citation>
    <scope>NUCLEOTIDE SEQUENCE [LARGE SCALE GENOMIC DNA]</scope>
    <source>
        <strain evidence="6">CGMCC 1.15480</strain>
    </source>
</reference>